<keyword evidence="2" id="KW-1185">Reference proteome</keyword>
<dbReference type="AlphaFoldDB" id="A0A445ERK4"/>
<sequence>MCIELWRRNDCGVWVAQWMHLNRYWSLDNKTCVVNDYSRMRLAVDLVNDYNNSKRDIIVELAVTD</sequence>
<dbReference type="EMBL" id="SDMP01000001">
    <property type="protein sequence ID" value="RYR77933.1"/>
    <property type="molecule type" value="Genomic_DNA"/>
</dbReference>
<proteinExistence type="predicted"/>
<evidence type="ECO:0000313" key="2">
    <source>
        <dbReference type="Proteomes" id="UP000289738"/>
    </source>
</evidence>
<protein>
    <submittedName>
        <fullName evidence="1">Uncharacterized protein</fullName>
    </submittedName>
</protein>
<dbReference type="Proteomes" id="UP000289738">
    <property type="component" value="Chromosome A01"/>
</dbReference>
<gene>
    <name evidence="1" type="ORF">Ahy_A01g002644</name>
</gene>
<name>A0A445ERK4_ARAHY</name>
<organism evidence="1 2">
    <name type="scientific">Arachis hypogaea</name>
    <name type="common">Peanut</name>
    <dbReference type="NCBI Taxonomy" id="3818"/>
    <lineage>
        <taxon>Eukaryota</taxon>
        <taxon>Viridiplantae</taxon>
        <taxon>Streptophyta</taxon>
        <taxon>Embryophyta</taxon>
        <taxon>Tracheophyta</taxon>
        <taxon>Spermatophyta</taxon>
        <taxon>Magnoliopsida</taxon>
        <taxon>eudicotyledons</taxon>
        <taxon>Gunneridae</taxon>
        <taxon>Pentapetalae</taxon>
        <taxon>rosids</taxon>
        <taxon>fabids</taxon>
        <taxon>Fabales</taxon>
        <taxon>Fabaceae</taxon>
        <taxon>Papilionoideae</taxon>
        <taxon>50 kb inversion clade</taxon>
        <taxon>dalbergioids sensu lato</taxon>
        <taxon>Dalbergieae</taxon>
        <taxon>Pterocarpus clade</taxon>
        <taxon>Arachis</taxon>
    </lineage>
</organism>
<comment type="caution">
    <text evidence="1">The sequence shown here is derived from an EMBL/GenBank/DDBJ whole genome shotgun (WGS) entry which is preliminary data.</text>
</comment>
<reference evidence="1 2" key="1">
    <citation type="submission" date="2019-01" db="EMBL/GenBank/DDBJ databases">
        <title>Sequencing of cultivated peanut Arachis hypogaea provides insights into genome evolution and oil improvement.</title>
        <authorList>
            <person name="Chen X."/>
        </authorList>
    </citation>
    <scope>NUCLEOTIDE SEQUENCE [LARGE SCALE GENOMIC DNA]</scope>
    <source>
        <strain evidence="2">cv. Fuhuasheng</strain>
        <tissue evidence="1">Leaves</tissue>
    </source>
</reference>
<accession>A0A445ERK4</accession>
<evidence type="ECO:0000313" key="1">
    <source>
        <dbReference type="EMBL" id="RYR77933.1"/>
    </source>
</evidence>